<dbReference type="Proteomes" id="UP000521872">
    <property type="component" value="Unassembled WGS sequence"/>
</dbReference>
<gene>
    <name evidence="3" type="ORF">D9613_010353</name>
</gene>
<proteinExistence type="inferred from homology"/>
<accession>A0A8H4VHF9</accession>
<dbReference type="InterPro" id="IPR023398">
    <property type="entry name" value="TIF_eIF4e-like"/>
</dbReference>
<evidence type="ECO:0000256" key="2">
    <source>
        <dbReference type="SAM" id="MobiDB-lite"/>
    </source>
</evidence>
<name>A0A8H4VHF9_9AGAR</name>
<sequence>MDSEEDVEMALLETTPKKKSPTKKKKKDPGPLKNSNKGNWVAKPSTPEDMGSYWTEETSTAKRLLQFIARWPPSRTPNSYGPWITIYRGTGSKSRESKTEPNIEGLKADFEALLAAKPADATIKQEQLDEIAKANNVLLGKWMVFIEPEKVDLLWGKVAHFLIMDWKKGVAKVSTYREEEKHVIEVFVDDYTNMEEVEAVRKKLKGLGVKWKCGLKPDAYTHLNIYQGNPWNIKPSRYSE</sequence>
<dbReference type="SUPFAM" id="SSF55418">
    <property type="entry name" value="eIF4e-like"/>
    <property type="match status" value="1"/>
</dbReference>
<evidence type="ECO:0000313" key="4">
    <source>
        <dbReference type="Proteomes" id="UP000521872"/>
    </source>
</evidence>
<dbReference type="AlphaFoldDB" id="A0A8H4VHF9"/>
<keyword evidence="4" id="KW-1185">Reference proteome</keyword>
<comment type="similarity">
    <text evidence="1">Belongs to the UPF0696 family.</text>
</comment>
<dbReference type="EMBL" id="JAACJL010000059">
    <property type="protein sequence ID" value="KAF4609986.1"/>
    <property type="molecule type" value="Genomic_DNA"/>
</dbReference>
<feature type="compositionally biased region" description="Basic residues" evidence="2">
    <location>
        <begin position="17"/>
        <end position="27"/>
    </location>
</feature>
<dbReference type="InterPro" id="IPR015034">
    <property type="entry name" value="Bles03"/>
</dbReference>
<dbReference type="PANTHER" id="PTHR31977:SF1">
    <property type="entry name" value="UPF0696 PROTEIN C11ORF68"/>
    <property type="match status" value="1"/>
</dbReference>
<protein>
    <recommendedName>
        <fullName evidence="5">DUF1917-domain-containing protein</fullName>
    </recommendedName>
</protein>
<evidence type="ECO:0000256" key="1">
    <source>
        <dbReference type="ARBA" id="ARBA00010568"/>
    </source>
</evidence>
<reference evidence="3 4" key="1">
    <citation type="submission" date="2019-12" db="EMBL/GenBank/DDBJ databases">
        <authorList>
            <person name="Floudas D."/>
            <person name="Bentzer J."/>
            <person name="Ahren D."/>
            <person name="Johansson T."/>
            <person name="Persson P."/>
            <person name="Tunlid A."/>
        </authorList>
    </citation>
    <scope>NUCLEOTIDE SEQUENCE [LARGE SCALE GENOMIC DNA]</scope>
    <source>
        <strain evidence="3 4">CBS 102.39</strain>
    </source>
</reference>
<evidence type="ECO:0000313" key="3">
    <source>
        <dbReference type="EMBL" id="KAF4609986.1"/>
    </source>
</evidence>
<evidence type="ECO:0008006" key="5">
    <source>
        <dbReference type="Google" id="ProtNLM"/>
    </source>
</evidence>
<feature type="region of interest" description="Disordered" evidence="2">
    <location>
        <begin position="1"/>
        <end position="52"/>
    </location>
</feature>
<dbReference type="Pfam" id="PF08939">
    <property type="entry name" value="Bles03"/>
    <property type="match status" value="1"/>
</dbReference>
<dbReference type="PANTHER" id="PTHR31977">
    <property type="entry name" value="UPF0696 PROTEIN C11ORF68"/>
    <property type="match status" value="1"/>
</dbReference>
<comment type="caution">
    <text evidence="3">The sequence shown here is derived from an EMBL/GenBank/DDBJ whole genome shotgun (WGS) entry which is preliminary data.</text>
</comment>
<organism evidence="3 4">
    <name type="scientific">Agrocybe pediades</name>
    <dbReference type="NCBI Taxonomy" id="84607"/>
    <lineage>
        <taxon>Eukaryota</taxon>
        <taxon>Fungi</taxon>
        <taxon>Dikarya</taxon>
        <taxon>Basidiomycota</taxon>
        <taxon>Agaricomycotina</taxon>
        <taxon>Agaricomycetes</taxon>
        <taxon>Agaricomycetidae</taxon>
        <taxon>Agaricales</taxon>
        <taxon>Agaricineae</taxon>
        <taxon>Strophariaceae</taxon>
        <taxon>Agrocybe</taxon>
    </lineage>
</organism>
<dbReference type="Gene3D" id="3.30.760.10">
    <property type="entry name" value="RNA Cap, Translation Initiation Factor Eif4e"/>
    <property type="match status" value="1"/>
</dbReference>